<dbReference type="PANTHER" id="PTHR47845">
    <property type="entry name" value="NUCLEAR SPECKLE SPLICING REGULATORY PROTEIN 1 HOMOLOG"/>
    <property type="match status" value="1"/>
</dbReference>
<keyword evidence="6" id="KW-1185">Reference proteome</keyword>
<dbReference type="PANTHER" id="PTHR47845:SF1">
    <property type="entry name" value="NUCLEAR SPECKLE SPLICING REGULATORY PROTEIN 1 HOMOLOG"/>
    <property type="match status" value="1"/>
</dbReference>
<dbReference type="EMBL" id="CAJPDS010000055">
    <property type="protein sequence ID" value="CAF9930436.1"/>
    <property type="molecule type" value="Genomic_DNA"/>
</dbReference>
<name>A0A8H3FTE8_9LECA</name>
<dbReference type="Proteomes" id="UP000664521">
    <property type="component" value="Unassembled WGS sequence"/>
</dbReference>
<feature type="region of interest" description="Disordered" evidence="3">
    <location>
        <begin position="123"/>
        <end position="150"/>
    </location>
</feature>
<evidence type="ECO:0000313" key="5">
    <source>
        <dbReference type="EMBL" id="CAF9930436.1"/>
    </source>
</evidence>
<evidence type="ECO:0000256" key="2">
    <source>
        <dbReference type="ARBA" id="ARBA00023054"/>
    </source>
</evidence>
<protein>
    <recommendedName>
        <fullName evidence="4">Nuclear speckle splicing regulatory protein 1 N-terminal domain-containing protein</fullName>
    </recommendedName>
</protein>
<dbReference type="InterPro" id="IPR018612">
    <property type="entry name" value="NSRP1_N"/>
</dbReference>
<organism evidence="5 6">
    <name type="scientific">Heterodermia speciosa</name>
    <dbReference type="NCBI Taxonomy" id="116794"/>
    <lineage>
        <taxon>Eukaryota</taxon>
        <taxon>Fungi</taxon>
        <taxon>Dikarya</taxon>
        <taxon>Ascomycota</taxon>
        <taxon>Pezizomycotina</taxon>
        <taxon>Lecanoromycetes</taxon>
        <taxon>OSLEUM clade</taxon>
        <taxon>Lecanoromycetidae</taxon>
        <taxon>Caliciales</taxon>
        <taxon>Physciaceae</taxon>
        <taxon>Heterodermia</taxon>
    </lineage>
</organism>
<feature type="compositionally biased region" description="Basic and acidic residues" evidence="3">
    <location>
        <begin position="255"/>
        <end position="267"/>
    </location>
</feature>
<feature type="compositionally biased region" description="Polar residues" evidence="3">
    <location>
        <begin position="127"/>
        <end position="136"/>
    </location>
</feature>
<feature type="region of interest" description="Disordered" evidence="3">
    <location>
        <begin position="192"/>
        <end position="267"/>
    </location>
</feature>
<feature type="domain" description="Nuclear speckle splicing regulatory protein 1 N-terminal" evidence="4">
    <location>
        <begin position="100"/>
        <end position="216"/>
    </location>
</feature>
<feature type="compositionally biased region" description="Acidic residues" evidence="3">
    <location>
        <begin position="31"/>
        <end position="47"/>
    </location>
</feature>
<accession>A0A8H3FTE8</accession>
<feature type="compositionally biased region" description="Basic and acidic residues" evidence="3">
    <location>
        <begin position="192"/>
        <end position="219"/>
    </location>
</feature>
<evidence type="ECO:0000256" key="3">
    <source>
        <dbReference type="SAM" id="MobiDB-lite"/>
    </source>
</evidence>
<feature type="compositionally biased region" description="Basic and acidic residues" evidence="3">
    <location>
        <begin position="335"/>
        <end position="372"/>
    </location>
</feature>
<feature type="compositionally biased region" description="Polar residues" evidence="3">
    <location>
        <begin position="52"/>
        <end position="96"/>
    </location>
</feature>
<keyword evidence="2" id="KW-0175">Coiled coil</keyword>
<proteinExistence type="inferred from homology"/>
<feature type="region of interest" description="Disordered" evidence="3">
    <location>
        <begin position="306"/>
        <end position="372"/>
    </location>
</feature>
<comment type="caution">
    <text evidence="5">The sequence shown here is derived from an EMBL/GenBank/DDBJ whole genome shotgun (WGS) entry which is preliminary data.</text>
</comment>
<reference evidence="5" key="1">
    <citation type="submission" date="2021-03" db="EMBL/GenBank/DDBJ databases">
        <authorList>
            <person name="Tagirdzhanova G."/>
        </authorList>
    </citation>
    <scope>NUCLEOTIDE SEQUENCE</scope>
</reference>
<dbReference type="Pfam" id="PF09745">
    <property type="entry name" value="NSRP1_N"/>
    <property type="match status" value="1"/>
</dbReference>
<evidence type="ECO:0000259" key="4">
    <source>
        <dbReference type="Pfam" id="PF09745"/>
    </source>
</evidence>
<dbReference type="OrthoDB" id="446635at2759"/>
<feature type="region of interest" description="Disordered" evidence="3">
    <location>
        <begin position="1"/>
        <end position="104"/>
    </location>
</feature>
<feature type="compositionally biased region" description="Basic and acidic residues" evidence="3">
    <location>
        <begin position="228"/>
        <end position="248"/>
    </location>
</feature>
<dbReference type="InterPro" id="IPR053246">
    <property type="entry name" value="NS_splicing_regulatory_protein"/>
</dbReference>
<comment type="similarity">
    <text evidence="1">Belongs to the NSRP1 family.</text>
</comment>
<evidence type="ECO:0000313" key="6">
    <source>
        <dbReference type="Proteomes" id="UP000664521"/>
    </source>
</evidence>
<dbReference type="GO" id="GO:0000381">
    <property type="term" value="P:regulation of alternative mRNA splicing, via spliceosome"/>
    <property type="evidence" value="ECO:0007669"/>
    <property type="project" value="InterPro"/>
</dbReference>
<gene>
    <name evidence="5" type="ORF">HETSPECPRED_007632</name>
</gene>
<dbReference type="AlphaFoldDB" id="A0A8H3FTE8"/>
<sequence>MSKLSYGLNLTKKGPSIASRPPPAKRKTIFDDDSGPEDEPNQEDDAEAIQTMGGTEPSTNQQHSKAKTVNNSKEQRGSPSKPTKISQYGDLSTNHSTFKHSRGAQEIDPSIYEYDTIYESFHAKPTSKLSSSSDTTGVEKKPKHMSSLLAAAEVRKRDQVRAKEKMLAKEREAEGDEFADKEKFVTAAYKRQQEEMRKAEQEEAEREKQADERRRREGGGMKSLYKSMLERDEERHQQTMRQTEELKKSASLKPTEPKDPGLEKEKSEIELAKEKGATLNEEGEVVDRRQLLNAGLNAASEPKFGVSKVSAADVRSQNIPKMTRPSNKDGGSLSTRERDTRAFEDRISGLKRSAHPDEGGIDDARASKSRKMEDEILAMIGR</sequence>
<evidence type="ECO:0000256" key="1">
    <source>
        <dbReference type="ARBA" id="ARBA00010126"/>
    </source>
</evidence>